<proteinExistence type="predicted"/>
<keyword evidence="3" id="KW-1185">Reference proteome</keyword>
<dbReference type="AlphaFoldDB" id="A0A8J2KB73"/>
<gene>
    <name evidence="2" type="ORF">AFUS01_LOCUS25135</name>
</gene>
<feature type="compositionally biased region" description="Basic and acidic residues" evidence="1">
    <location>
        <begin position="93"/>
        <end position="102"/>
    </location>
</feature>
<accession>A0A8J2KB73</accession>
<name>A0A8J2KB73_9HEXA</name>
<feature type="region of interest" description="Disordered" evidence="1">
    <location>
        <begin position="93"/>
        <end position="123"/>
    </location>
</feature>
<dbReference type="EMBL" id="CAJVCH010320637">
    <property type="protein sequence ID" value="CAG7786571.1"/>
    <property type="molecule type" value="Genomic_DNA"/>
</dbReference>
<comment type="caution">
    <text evidence="2">The sequence shown here is derived from an EMBL/GenBank/DDBJ whole genome shotgun (WGS) entry which is preliminary data.</text>
</comment>
<evidence type="ECO:0000313" key="2">
    <source>
        <dbReference type="EMBL" id="CAG7786571.1"/>
    </source>
</evidence>
<evidence type="ECO:0000256" key="1">
    <source>
        <dbReference type="SAM" id="MobiDB-lite"/>
    </source>
</evidence>
<reference evidence="2" key="1">
    <citation type="submission" date="2021-06" db="EMBL/GenBank/DDBJ databases">
        <authorList>
            <person name="Hodson N. C."/>
            <person name="Mongue J. A."/>
            <person name="Jaron S. K."/>
        </authorList>
    </citation>
    <scope>NUCLEOTIDE SEQUENCE</scope>
</reference>
<evidence type="ECO:0000313" key="3">
    <source>
        <dbReference type="Proteomes" id="UP000708208"/>
    </source>
</evidence>
<protein>
    <submittedName>
        <fullName evidence="2">Uncharacterized protein</fullName>
    </submittedName>
</protein>
<sequence length="248" mass="27942">MESPGFRKKKCGICQGHYNNLELLGRIIPIDPTASCPHVYHYLCIASNLVHNPEKRIVEGYLVSFMGTSCCPQCKISYSNIVSMTSLPPVHQASKEDFDRDVGATPLTPPPGEQNNEDENDDNLAVGDLDIAENTPIKPPSKTLTSKFYTCSGCNINYKSSKSRFRCLEKHIGPYPCPDCDTKPFKRKDYLQAHFKSVHKRSLKTVECKGINEGKSSNLKPDRFYRNSVISFQKRSALRISESLQFEE</sequence>
<dbReference type="Proteomes" id="UP000708208">
    <property type="component" value="Unassembled WGS sequence"/>
</dbReference>
<organism evidence="2 3">
    <name type="scientific">Allacma fusca</name>
    <dbReference type="NCBI Taxonomy" id="39272"/>
    <lineage>
        <taxon>Eukaryota</taxon>
        <taxon>Metazoa</taxon>
        <taxon>Ecdysozoa</taxon>
        <taxon>Arthropoda</taxon>
        <taxon>Hexapoda</taxon>
        <taxon>Collembola</taxon>
        <taxon>Symphypleona</taxon>
        <taxon>Sminthuridae</taxon>
        <taxon>Allacma</taxon>
    </lineage>
</organism>